<evidence type="ECO:0000313" key="2">
    <source>
        <dbReference type="Proteomes" id="UP001396334"/>
    </source>
</evidence>
<evidence type="ECO:0000313" key="1">
    <source>
        <dbReference type="EMBL" id="KAK9044988.1"/>
    </source>
</evidence>
<comment type="caution">
    <text evidence="1">The sequence shown here is derived from an EMBL/GenBank/DDBJ whole genome shotgun (WGS) entry which is preliminary data.</text>
</comment>
<reference evidence="1 2" key="1">
    <citation type="journal article" date="2024" name="G3 (Bethesda)">
        <title>Genome assembly of Hibiscus sabdariffa L. provides insights into metabolisms of medicinal natural products.</title>
        <authorList>
            <person name="Kim T."/>
        </authorList>
    </citation>
    <scope>NUCLEOTIDE SEQUENCE [LARGE SCALE GENOMIC DNA]</scope>
    <source>
        <strain evidence="1">TK-2024</strain>
        <tissue evidence="1">Old leaves</tissue>
    </source>
</reference>
<dbReference type="EMBL" id="JBBPBN010000002">
    <property type="protein sequence ID" value="KAK9044988.1"/>
    <property type="molecule type" value="Genomic_DNA"/>
</dbReference>
<protein>
    <submittedName>
        <fullName evidence="1">Uncharacterized protein</fullName>
    </submittedName>
</protein>
<dbReference type="Proteomes" id="UP001396334">
    <property type="component" value="Unassembled WGS sequence"/>
</dbReference>
<proteinExistence type="predicted"/>
<sequence length="126" mass="14831">MAASSTLIKIFFNAQIRRMFEENLSSRPFIFKKPFDLKNEANLGFIPEFLEVLTKDKWESFVQQKGEIYPNLTREFYVHLVTKDSLFLMIQGVCVHFDEGYINSMFNLVFVKDEHDNFINSMTTAK</sequence>
<accession>A0ABR2U5J4</accession>
<keyword evidence="2" id="KW-1185">Reference proteome</keyword>
<organism evidence="1 2">
    <name type="scientific">Hibiscus sabdariffa</name>
    <name type="common">roselle</name>
    <dbReference type="NCBI Taxonomy" id="183260"/>
    <lineage>
        <taxon>Eukaryota</taxon>
        <taxon>Viridiplantae</taxon>
        <taxon>Streptophyta</taxon>
        <taxon>Embryophyta</taxon>
        <taxon>Tracheophyta</taxon>
        <taxon>Spermatophyta</taxon>
        <taxon>Magnoliopsida</taxon>
        <taxon>eudicotyledons</taxon>
        <taxon>Gunneridae</taxon>
        <taxon>Pentapetalae</taxon>
        <taxon>rosids</taxon>
        <taxon>malvids</taxon>
        <taxon>Malvales</taxon>
        <taxon>Malvaceae</taxon>
        <taxon>Malvoideae</taxon>
        <taxon>Hibiscus</taxon>
    </lineage>
</organism>
<name>A0ABR2U5J4_9ROSI</name>
<gene>
    <name evidence="1" type="ORF">V6N11_058878</name>
</gene>